<organism evidence="2 3">
    <name type="scientific">Deinococcus cellulosilyticus (strain DSM 18568 / NBRC 106333 / KACC 11606 / 5516J-15)</name>
    <dbReference type="NCBI Taxonomy" id="1223518"/>
    <lineage>
        <taxon>Bacteria</taxon>
        <taxon>Thermotogati</taxon>
        <taxon>Deinococcota</taxon>
        <taxon>Deinococci</taxon>
        <taxon>Deinococcales</taxon>
        <taxon>Deinococcaceae</taxon>
        <taxon>Deinococcus</taxon>
    </lineage>
</organism>
<reference evidence="2 3" key="1">
    <citation type="submission" date="2019-07" db="EMBL/GenBank/DDBJ databases">
        <title>Whole genome shotgun sequence of Deinococcus cellulosilyticus NBRC 106333.</title>
        <authorList>
            <person name="Hosoyama A."/>
            <person name="Uohara A."/>
            <person name="Ohji S."/>
            <person name="Ichikawa N."/>
        </authorList>
    </citation>
    <scope>NUCLEOTIDE SEQUENCE [LARGE SCALE GENOMIC DNA]</scope>
    <source>
        <strain evidence="2 3">NBRC 106333</strain>
    </source>
</reference>
<evidence type="ECO:0000313" key="2">
    <source>
        <dbReference type="EMBL" id="GEM46116.1"/>
    </source>
</evidence>
<dbReference type="OrthoDB" id="72958at2"/>
<evidence type="ECO:0000256" key="1">
    <source>
        <dbReference type="SAM" id="SignalP"/>
    </source>
</evidence>
<dbReference type="Proteomes" id="UP000321306">
    <property type="component" value="Unassembled WGS sequence"/>
</dbReference>
<dbReference type="EMBL" id="BJXB01000006">
    <property type="protein sequence ID" value="GEM46116.1"/>
    <property type="molecule type" value="Genomic_DNA"/>
</dbReference>
<keyword evidence="1" id="KW-0732">Signal</keyword>
<dbReference type="AlphaFoldDB" id="A0A511N198"/>
<dbReference type="PROSITE" id="PS51257">
    <property type="entry name" value="PROKAR_LIPOPROTEIN"/>
    <property type="match status" value="1"/>
</dbReference>
<dbReference type="Gene3D" id="2.60.40.10">
    <property type="entry name" value="Immunoglobulins"/>
    <property type="match status" value="1"/>
</dbReference>
<evidence type="ECO:0000313" key="3">
    <source>
        <dbReference type="Proteomes" id="UP000321306"/>
    </source>
</evidence>
<dbReference type="CDD" id="cd00102">
    <property type="entry name" value="IPT"/>
    <property type="match status" value="1"/>
</dbReference>
<comment type="caution">
    <text evidence="2">The sequence shown here is derived from an EMBL/GenBank/DDBJ whole genome shotgun (WGS) entry which is preliminary data.</text>
</comment>
<keyword evidence="3" id="KW-1185">Reference proteome</keyword>
<dbReference type="RefSeq" id="WP_146883933.1">
    <property type="nucleotide sequence ID" value="NZ_BJXB01000006.1"/>
</dbReference>
<feature type="chain" id="PRO_5021863430" description="IPT/TIG domain-containing protein" evidence="1">
    <location>
        <begin position="22"/>
        <end position="120"/>
    </location>
</feature>
<feature type="signal peptide" evidence="1">
    <location>
        <begin position="1"/>
        <end position="21"/>
    </location>
</feature>
<evidence type="ECO:0008006" key="4">
    <source>
        <dbReference type="Google" id="ProtNLM"/>
    </source>
</evidence>
<name>A0A511N198_DEIC1</name>
<sequence length="120" mass="12947">MKRVIALSLLTLILGACAPKAAETGVTIYPQIYQVSPVESNQQQFTLQGRYLGSKDSGVIRIGANDQGEGGTVVPKENIVSWDENKIVFNVPANITPGGSFIIVEVAGKRSWAFSFSFSR</sequence>
<dbReference type="InterPro" id="IPR013783">
    <property type="entry name" value="Ig-like_fold"/>
</dbReference>
<protein>
    <recommendedName>
        <fullName evidence="4">IPT/TIG domain-containing protein</fullName>
    </recommendedName>
</protein>
<gene>
    <name evidence="2" type="ORF">DC3_17510</name>
</gene>
<accession>A0A511N198</accession>
<proteinExistence type="predicted"/>